<name>A0AAV9JVL7_9PEZI</name>
<evidence type="ECO:0000313" key="2">
    <source>
        <dbReference type="Proteomes" id="UP001324427"/>
    </source>
</evidence>
<organism evidence="1 2">
    <name type="scientific">Oleoguttula mirabilis</name>
    <dbReference type="NCBI Taxonomy" id="1507867"/>
    <lineage>
        <taxon>Eukaryota</taxon>
        <taxon>Fungi</taxon>
        <taxon>Dikarya</taxon>
        <taxon>Ascomycota</taxon>
        <taxon>Pezizomycotina</taxon>
        <taxon>Dothideomycetes</taxon>
        <taxon>Dothideomycetidae</taxon>
        <taxon>Mycosphaerellales</taxon>
        <taxon>Teratosphaeriaceae</taxon>
        <taxon>Oleoguttula</taxon>
    </lineage>
</organism>
<keyword evidence="2" id="KW-1185">Reference proteome</keyword>
<dbReference type="AlphaFoldDB" id="A0AAV9JVL7"/>
<gene>
    <name evidence="1" type="ORF">LTR36_005075</name>
</gene>
<evidence type="ECO:0008006" key="3">
    <source>
        <dbReference type="Google" id="ProtNLM"/>
    </source>
</evidence>
<comment type="caution">
    <text evidence="1">The sequence shown here is derived from an EMBL/GenBank/DDBJ whole genome shotgun (WGS) entry which is preliminary data.</text>
</comment>
<protein>
    <recommendedName>
        <fullName evidence="3">F-box domain-containing protein</fullName>
    </recommendedName>
</protein>
<proteinExistence type="predicted"/>
<reference evidence="1 2" key="1">
    <citation type="submission" date="2021-11" db="EMBL/GenBank/DDBJ databases">
        <title>Black yeast isolated from Biological Soil Crust.</title>
        <authorList>
            <person name="Kurbessoian T."/>
        </authorList>
    </citation>
    <scope>NUCLEOTIDE SEQUENCE [LARGE SCALE GENOMIC DNA]</scope>
    <source>
        <strain evidence="1 2">CCFEE 5522</strain>
    </source>
</reference>
<sequence length="284" mass="32856">MAYWNLPLPEDQHNKSELQAIIRGSERRIPNVNALKGHQLAEIVKRMQKGLRLHLHGDSTYDELYAEVQESSQHMLPGGKPTRKDLVDVLDAFESERTFHQFTDLPPELRQHIYAYTFSYNDSAYHVQQPAIARASRLLRTESLPVFYEVNRFGLHMERTGPRQLMTDYWPFYVSNVHIAMMRRLEVNLLTDKTRVRIKIDLPTPRGDALEIAVWSLTPEKYMTTQALRQCQQLVECQIRPVVEALLQSPGIDSFTTREIAQIALSVPLSTYMTGAKPNERLRI</sequence>
<evidence type="ECO:0000313" key="1">
    <source>
        <dbReference type="EMBL" id="KAK4549774.1"/>
    </source>
</evidence>
<dbReference type="Proteomes" id="UP001324427">
    <property type="component" value="Unassembled WGS sequence"/>
</dbReference>
<accession>A0AAV9JVL7</accession>
<dbReference type="EMBL" id="JAVFHQ010000003">
    <property type="protein sequence ID" value="KAK4549774.1"/>
    <property type="molecule type" value="Genomic_DNA"/>
</dbReference>